<sequence>MTLKEEARLAAYSGGNFAKNLLWATADVTLLYVLTDLIGLSPSWAGLIFLAGIFSDALFDLLIAAAADRTRTRFGQYGPYILIGAPVCAAAFVLVYGLPSWGVSDPALILICVLVFRIAYAAVDLPHTAMVGKVAADSRARGRVSGYRFFFSSAASLALALALPRVLTPGAQRNDDILALALGAAAISTATLWVAWLSVRRRDQPAPPSDGQSVWAQGRAALAAPSLPPLAAIAFITGLSFPLFSKGLVYFTTYVLDAPQAASSTLLALIVGQFFGVGLWTWLSNASEKADALSAAHAVAFLGFLAMAVLPIGAAGLIACAVVVGIGLSGVYMLIWGMAPDVVDHAELRTGIRAEATLVAIIIFVMKTGIGIGAAAMGLALQATNYVPGQVQDAETRILITFLTIGGPAAGALTCAVLARRHPISHARHSAILRRLARRRGSSGDPLEPDIVPNQSTPPESHS</sequence>
<comment type="caution">
    <text evidence="4">The sequence shown here is derived from an EMBL/GenBank/DDBJ whole genome shotgun (WGS) entry which is preliminary data.</text>
</comment>
<dbReference type="EMBL" id="JBHSLF010000013">
    <property type="protein sequence ID" value="MFC5343416.1"/>
    <property type="molecule type" value="Genomic_DNA"/>
</dbReference>
<proteinExistence type="inferred from homology"/>
<dbReference type="RefSeq" id="WP_374039473.1">
    <property type="nucleotide sequence ID" value="NZ_CP169083.1"/>
</dbReference>
<dbReference type="PANTHER" id="PTHR11328:SF24">
    <property type="entry name" value="MAJOR FACILITATOR SUPERFAMILY (MFS) PROFILE DOMAIN-CONTAINING PROTEIN"/>
    <property type="match status" value="1"/>
</dbReference>
<feature type="compositionally biased region" description="Polar residues" evidence="2">
    <location>
        <begin position="453"/>
        <end position="463"/>
    </location>
</feature>
<accession>A0ABW0FPX0</accession>
<dbReference type="InterPro" id="IPR039672">
    <property type="entry name" value="MFS_2"/>
</dbReference>
<feature type="transmembrane region" description="Helical" evidence="3">
    <location>
        <begin position="146"/>
        <end position="165"/>
    </location>
</feature>
<comment type="similarity">
    <text evidence="1">Belongs to the sodium:galactoside symporter (TC 2.A.2) family.</text>
</comment>
<organism evidence="4 5">
    <name type="scientific">Brevundimonas staleyi</name>
    <dbReference type="NCBI Taxonomy" id="74326"/>
    <lineage>
        <taxon>Bacteria</taxon>
        <taxon>Pseudomonadati</taxon>
        <taxon>Pseudomonadota</taxon>
        <taxon>Alphaproteobacteria</taxon>
        <taxon>Caulobacterales</taxon>
        <taxon>Caulobacteraceae</taxon>
        <taxon>Brevundimonas</taxon>
    </lineage>
</organism>
<dbReference type="Pfam" id="PF13347">
    <property type="entry name" value="MFS_2"/>
    <property type="match status" value="1"/>
</dbReference>
<feature type="transmembrane region" description="Helical" evidence="3">
    <location>
        <begin position="261"/>
        <end position="283"/>
    </location>
</feature>
<evidence type="ECO:0000256" key="2">
    <source>
        <dbReference type="SAM" id="MobiDB-lite"/>
    </source>
</evidence>
<feature type="transmembrane region" description="Helical" evidence="3">
    <location>
        <begin position="177"/>
        <end position="199"/>
    </location>
</feature>
<protein>
    <submittedName>
        <fullName evidence="4">MFS transporter</fullName>
    </submittedName>
</protein>
<dbReference type="SUPFAM" id="SSF103473">
    <property type="entry name" value="MFS general substrate transporter"/>
    <property type="match status" value="1"/>
</dbReference>
<dbReference type="InterPro" id="IPR036259">
    <property type="entry name" value="MFS_trans_sf"/>
</dbReference>
<feature type="transmembrane region" description="Helical" evidence="3">
    <location>
        <begin position="44"/>
        <end position="67"/>
    </location>
</feature>
<feature type="transmembrane region" description="Helical" evidence="3">
    <location>
        <begin position="290"/>
        <end position="310"/>
    </location>
</feature>
<feature type="transmembrane region" description="Helical" evidence="3">
    <location>
        <begin position="21"/>
        <end position="38"/>
    </location>
</feature>
<feature type="transmembrane region" description="Helical" evidence="3">
    <location>
        <begin position="316"/>
        <end position="335"/>
    </location>
</feature>
<feature type="transmembrane region" description="Helical" evidence="3">
    <location>
        <begin position="107"/>
        <end position="125"/>
    </location>
</feature>
<keyword evidence="3" id="KW-1133">Transmembrane helix</keyword>
<name>A0ABW0FPX0_9CAUL</name>
<keyword evidence="3" id="KW-0812">Transmembrane</keyword>
<evidence type="ECO:0000313" key="5">
    <source>
        <dbReference type="Proteomes" id="UP001596152"/>
    </source>
</evidence>
<keyword evidence="3" id="KW-0472">Membrane</keyword>
<feature type="transmembrane region" description="Helical" evidence="3">
    <location>
        <begin position="398"/>
        <end position="419"/>
    </location>
</feature>
<feature type="transmembrane region" description="Helical" evidence="3">
    <location>
        <begin position="220"/>
        <end position="241"/>
    </location>
</feature>
<dbReference type="Gene3D" id="1.20.1250.20">
    <property type="entry name" value="MFS general substrate transporter like domains"/>
    <property type="match status" value="1"/>
</dbReference>
<feature type="transmembrane region" description="Helical" evidence="3">
    <location>
        <begin position="79"/>
        <end position="101"/>
    </location>
</feature>
<evidence type="ECO:0000256" key="3">
    <source>
        <dbReference type="SAM" id="Phobius"/>
    </source>
</evidence>
<dbReference type="PANTHER" id="PTHR11328">
    <property type="entry name" value="MAJOR FACILITATOR SUPERFAMILY DOMAIN-CONTAINING PROTEIN"/>
    <property type="match status" value="1"/>
</dbReference>
<keyword evidence="5" id="KW-1185">Reference proteome</keyword>
<evidence type="ECO:0000313" key="4">
    <source>
        <dbReference type="EMBL" id="MFC5343416.1"/>
    </source>
</evidence>
<feature type="region of interest" description="Disordered" evidence="2">
    <location>
        <begin position="439"/>
        <end position="463"/>
    </location>
</feature>
<reference evidence="5" key="1">
    <citation type="journal article" date="2019" name="Int. J. Syst. Evol. Microbiol.">
        <title>The Global Catalogue of Microorganisms (GCM) 10K type strain sequencing project: providing services to taxonomists for standard genome sequencing and annotation.</title>
        <authorList>
            <consortium name="The Broad Institute Genomics Platform"/>
            <consortium name="The Broad Institute Genome Sequencing Center for Infectious Disease"/>
            <person name="Wu L."/>
            <person name="Ma J."/>
        </authorList>
    </citation>
    <scope>NUCLEOTIDE SEQUENCE [LARGE SCALE GENOMIC DNA]</scope>
    <source>
        <strain evidence="5">JCM 12125</strain>
    </source>
</reference>
<evidence type="ECO:0000256" key="1">
    <source>
        <dbReference type="ARBA" id="ARBA00009617"/>
    </source>
</evidence>
<feature type="transmembrane region" description="Helical" evidence="3">
    <location>
        <begin position="356"/>
        <end position="378"/>
    </location>
</feature>
<dbReference type="Proteomes" id="UP001596152">
    <property type="component" value="Unassembled WGS sequence"/>
</dbReference>
<gene>
    <name evidence="4" type="ORF">ACFPIE_05770</name>
</gene>